<evidence type="ECO:0000256" key="1">
    <source>
        <dbReference type="SAM" id="MobiDB-lite"/>
    </source>
</evidence>
<dbReference type="RefSeq" id="XP_005790900.1">
    <property type="nucleotide sequence ID" value="XM_005790843.1"/>
</dbReference>
<accession>A0A0D3KRT6</accession>
<protein>
    <submittedName>
        <fullName evidence="2">Uncharacterized protein</fullName>
    </submittedName>
</protein>
<evidence type="ECO:0000313" key="3">
    <source>
        <dbReference type="Proteomes" id="UP000013827"/>
    </source>
</evidence>
<dbReference type="PaxDb" id="2903-EOD38471"/>
<dbReference type="GeneID" id="17283741"/>
<dbReference type="AlphaFoldDB" id="A0A0D3KRT6"/>
<organism evidence="2 3">
    <name type="scientific">Emiliania huxleyi (strain CCMP1516)</name>
    <dbReference type="NCBI Taxonomy" id="280463"/>
    <lineage>
        <taxon>Eukaryota</taxon>
        <taxon>Haptista</taxon>
        <taxon>Haptophyta</taxon>
        <taxon>Prymnesiophyceae</taxon>
        <taxon>Isochrysidales</taxon>
        <taxon>Noelaerhabdaceae</taxon>
        <taxon>Emiliania</taxon>
    </lineage>
</organism>
<reference evidence="3" key="1">
    <citation type="journal article" date="2013" name="Nature">
        <title>Pan genome of the phytoplankton Emiliania underpins its global distribution.</title>
        <authorList>
            <person name="Read B.A."/>
            <person name="Kegel J."/>
            <person name="Klute M.J."/>
            <person name="Kuo A."/>
            <person name="Lefebvre S.C."/>
            <person name="Maumus F."/>
            <person name="Mayer C."/>
            <person name="Miller J."/>
            <person name="Monier A."/>
            <person name="Salamov A."/>
            <person name="Young J."/>
            <person name="Aguilar M."/>
            <person name="Claverie J.M."/>
            <person name="Frickenhaus S."/>
            <person name="Gonzalez K."/>
            <person name="Herman E.K."/>
            <person name="Lin Y.C."/>
            <person name="Napier J."/>
            <person name="Ogata H."/>
            <person name="Sarno A.F."/>
            <person name="Shmutz J."/>
            <person name="Schroeder D."/>
            <person name="de Vargas C."/>
            <person name="Verret F."/>
            <person name="von Dassow P."/>
            <person name="Valentin K."/>
            <person name="Van de Peer Y."/>
            <person name="Wheeler G."/>
            <person name="Dacks J.B."/>
            <person name="Delwiche C.F."/>
            <person name="Dyhrman S.T."/>
            <person name="Glockner G."/>
            <person name="John U."/>
            <person name="Richards T."/>
            <person name="Worden A.Z."/>
            <person name="Zhang X."/>
            <person name="Grigoriev I.V."/>
            <person name="Allen A.E."/>
            <person name="Bidle K."/>
            <person name="Borodovsky M."/>
            <person name="Bowler C."/>
            <person name="Brownlee C."/>
            <person name="Cock J.M."/>
            <person name="Elias M."/>
            <person name="Gladyshev V.N."/>
            <person name="Groth M."/>
            <person name="Guda C."/>
            <person name="Hadaegh A."/>
            <person name="Iglesias-Rodriguez M.D."/>
            <person name="Jenkins J."/>
            <person name="Jones B.M."/>
            <person name="Lawson T."/>
            <person name="Leese F."/>
            <person name="Lindquist E."/>
            <person name="Lobanov A."/>
            <person name="Lomsadze A."/>
            <person name="Malik S.B."/>
            <person name="Marsh M.E."/>
            <person name="Mackinder L."/>
            <person name="Mock T."/>
            <person name="Mueller-Roeber B."/>
            <person name="Pagarete A."/>
            <person name="Parker M."/>
            <person name="Probert I."/>
            <person name="Quesneville H."/>
            <person name="Raines C."/>
            <person name="Rensing S.A."/>
            <person name="Riano-Pachon D.M."/>
            <person name="Richier S."/>
            <person name="Rokitta S."/>
            <person name="Shiraiwa Y."/>
            <person name="Soanes D.M."/>
            <person name="van der Giezen M."/>
            <person name="Wahlund T.M."/>
            <person name="Williams B."/>
            <person name="Wilson W."/>
            <person name="Wolfe G."/>
            <person name="Wurch L.L."/>
        </authorList>
    </citation>
    <scope>NUCLEOTIDE SEQUENCE</scope>
</reference>
<evidence type="ECO:0000313" key="2">
    <source>
        <dbReference type="EnsemblProtists" id="EOD38471"/>
    </source>
</evidence>
<reference evidence="2" key="2">
    <citation type="submission" date="2024-10" db="UniProtKB">
        <authorList>
            <consortium name="EnsemblProtists"/>
        </authorList>
    </citation>
    <scope>IDENTIFICATION</scope>
</reference>
<dbReference type="HOGENOM" id="CLU_1491725_0_0_1"/>
<dbReference type="EnsemblProtists" id="EOD38471">
    <property type="protein sequence ID" value="EOD38471"/>
    <property type="gene ID" value="EMIHUDRAFT_224559"/>
</dbReference>
<proteinExistence type="predicted"/>
<dbReference type="Proteomes" id="UP000013827">
    <property type="component" value="Unassembled WGS sequence"/>
</dbReference>
<dbReference type="KEGG" id="ehx:EMIHUDRAFT_224559"/>
<name>A0A0D3KRT6_EMIH1</name>
<keyword evidence="3" id="KW-1185">Reference proteome</keyword>
<feature type="region of interest" description="Disordered" evidence="1">
    <location>
        <begin position="1"/>
        <end position="39"/>
    </location>
</feature>
<feature type="compositionally biased region" description="Basic and acidic residues" evidence="1">
    <location>
        <begin position="9"/>
        <end position="23"/>
    </location>
</feature>
<sequence length="181" mass="20024">MGARRRTRPMREGLRLESVRADRQGPGPGSSSSRHNFNFYSPGKKARYSSKLQTLPAVRLAPAKFDFAAMPKENMPLQLRAALEASLPGCFRPGGNSKDKPKVQLDLGTLEMWIRAAAVAEEGPYDLNQMARCGAHGDSTLNHVLREPIEELEQMISSLGTRSAPHDIPMEIDRSKIEIVD</sequence>